<feature type="coiled-coil region" evidence="2">
    <location>
        <begin position="446"/>
        <end position="476"/>
    </location>
</feature>
<dbReference type="Proteomes" id="UP000321721">
    <property type="component" value="Unassembled WGS sequence"/>
</dbReference>
<dbReference type="InterPro" id="IPR055399">
    <property type="entry name" value="CC_BshC"/>
</dbReference>
<dbReference type="RefSeq" id="WP_147100110.1">
    <property type="nucleotide sequence ID" value="NZ_VOOS01000003.1"/>
</dbReference>
<evidence type="ECO:0000313" key="5">
    <source>
        <dbReference type="EMBL" id="TXB65245.1"/>
    </source>
</evidence>
<dbReference type="InterPro" id="IPR011199">
    <property type="entry name" value="Bacillithiol_biosynth_BshC"/>
</dbReference>
<evidence type="ECO:0000256" key="2">
    <source>
        <dbReference type="HAMAP-Rule" id="MF_01867"/>
    </source>
</evidence>
<dbReference type="AlphaFoldDB" id="A0A5C6RTI8"/>
<dbReference type="Pfam" id="PF10079">
    <property type="entry name" value="Rossmann-like_BshC"/>
    <property type="match status" value="1"/>
</dbReference>
<dbReference type="InterPro" id="IPR055398">
    <property type="entry name" value="Rossmann-like_BshC"/>
</dbReference>
<name>A0A5C6RTI8_9FLAO</name>
<reference evidence="5 6" key="1">
    <citation type="submission" date="2019-08" db="EMBL/GenBank/DDBJ databases">
        <title>Genome of Vicingus serpentipes NCIMB 15042.</title>
        <authorList>
            <person name="Bowman J.P."/>
        </authorList>
    </citation>
    <scope>NUCLEOTIDE SEQUENCE [LARGE SCALE GENOMIC DNA]</scope>
    <source>
        <strain evidence="5 6">NCIMB 15042</strain>
    </source>
</reference>
<dbReference type="NCBIfam" id="TIGR03998">
    <property type="entry name" value="thiol_BshC"/>
    <property type="match status" value="1"/>
</dbReference>
<gene>
    <name evidence="2 5" type="primary">bshC</name>
    <name evidence="5" type="ORF">FRY74_07435</name>
</gene>
<evidence type="ECO:0000259" key="4">
    <source>
        <dbReference type="Pfam" id="PF24850"/>
    </source>
</evidence>
<keyword evidence="1 2" id="KW-0436">Ligase</keyword>
<evidence type="ECO:0000256" key="1">
    <source>
        <dbReference type="ARBA" id="ARBA00022598"/>
    </source>
</evidence>
<protein>
    <recommendedName>
        <fullName evidence="2">Putative cysteine ligase BshC</fullName>
        <ecNumber evidence="2">6.-.-.-</ecNumber>
    </recommendedName>
</protein>
<dbReference type="EMBL" id="VOOS01000003">
    <property type="protein sequence ID" value="TXB65245.1"/>
    <property type="molecule type" value="Genomic_DNA"/>
</dbReference>
<comment type="similarity">
    <text evidence="2">Belongs to the BshC family.</text>
</comment>
<dbReference type="OrthoDB" id="9765151at2"/>
<dbReference type="HAMAP" id="MF_01867">
    <property type="entry name" value="BshC"/>
    <property type="match status" value="1"/>
</dbReference>
<dbReference type="PIRSF" id="PIRSF012535">
    <property type="entry name" value="UCP012535"/>
    <property type="match status" value="1"/>
</dbReference>
<comment type="caution">
    <text evidence="5">The sequence shown here is derived from an EMBL/GenBank/DDBJ whole genome shotgun (WGS) entry which is preliminary data.</text>
</comment>
<evidence type="ECO:0000259" key="3">
    <source>
        <dbReference type="Pfam" id="PF10079"/>
    </source>
</evidence>
<sequence length="528" mass="61135">MNKIKIPYQQTGYFSNLMLDYISGNENLKPFYNHFHSIEGYKNQLEEKQFSDESRKVLYDSLNKQYQELSVVDSVKQNIERLKEQNTYTVTTGHQLNLFTGPLYFIYKIISTINLAKQLKNNFPDKNFVPVFWMATEDHDFEEINHFNLFGKKHLINSLQTGAVGRMKLDGIEAVFTDIQETLNGRNGLEEIIQKLKKYYNSKNTFTQAVRELVNELFGKHGLVIIDGDDKELKRTFQSYIKSELLNQTNFKSINVSSEKLETLGFKKQVNPREINLFYLKNNLRERIVFEDGNFKVLNTEIEFSESEILKELENYPENFSPNAVMRPLYQEVILPNLAYIGGGGELAYWLQLKEMFANNGVTYPILVLRNSALLLDGGTSKKINKLGLTTKQLFLKEDDLIKTYLKEGAEIILDLKAEERGVELVFEDVIKKAGKIDQTLQPMIKAELQKSLKSLQNIEARLIKAEKQKEEVAINQIKGIKDKLFPNGSLQERKDNFLYAYLLIGDSFIEQLIEQLNPFEQEFLVLS</sequence>
<feature type="domain" description="Bacillithiol biosynthesis BshC N-terminal Rossmann-like" evidence="3">
    <location>
        <begin position="1"/>
        <end position="371"/>
    </location>
</feature>
<dbReference type="Pfam" id="PF24850">
    <property type="entry name" value="CC_BshC"/>
    <property type="match status" value="1"/>
</dbReference>
<dbReference type="GO" id="GO:0016874">
    <property type="term" value="F:ligase activity"/>
    <property type="evidence" value="ECO:0007669"/>
    <property type="project" value="UniProtKB-UniRule"/>
</dbReference>
<organism evidence="5 6">
    <name type="scientific">Vicingus serpentipes</name>
    <dbReference type="NCBI Taxonomy" id="1926625"/>
    <lineage>
        <taxon>Bacteria</taxon>
        <taxon>Pseudomonadati</taxon>
        <taxon>Bacteroidota</taxon>
        <taxon>Flavobacteriia</taxon>
        <taxon>Flavobacteriales</taxon>
        <taxon>Vicingaceae</taxon>
        <taxon>Vicingus</taxon>
    </lineage>
</organism>
<evidence type="ECO:0000313" key="6">
    <source>
        <dbReference type="Proteomes" id="UP000321721"/>
    </source>
</evidence>
<keyword evidence="2" id="KW-0175">Coiled coil</keyword>
<keyword evidence="6" id="KW-1185">Reference proteome</keyword>
<proteinExistence type="inferred from homology"/>
<feature type="domain" description="Bacillithiol biosynthesis BshC C-terminal coiled-coil" evidence="4">
    <location>
        <begin position="373"/>
        <end position="527"/>
    </location>
</feature>
<dbReference type="EC" id="6.-.-.-" evidence="2"/>
<accession>A0A5C6RTI8</accession>